<proteinExistence type="predicted"/>
<gene>
    <name evidence="3" type="ORF">LVIROSA_LOCUS2730</name>
</gene>
<keyword evidence="4" id="KW-1185">Reference proteome</keyword>
<evidence type="ECO:0000313" key="3">
    <source>
        <dbReference type="EMBL" id="CAH1414839.1"/>
    </source>
</evidence>
<dbReference type="EMBL" id="CAKMRJ010000001">
    <property type="protein sequence ID" value="CAH1414839.1"/>
    <property type="molecule type" value="Genomic_DNA"/>
</dbReference>
<reference evidence="3 4" key="1">
    <citation type="submission" date="2022-01" db="EMBL/GenBank/DDBJ databases">
        <authorList>
            <person name="Xiong W."/>
            <person name="Schranz E."/>
        </authorList>
    </citation>
    <scope>NUCLEOTIDE SEQUENCE [LARGE SCALE GENOMIC DNA]</scope>
</reference>
<feature type="coiled-coil region" evidence="1">
    <location>
        <begin position="181"/>
        <end position="208"/>
    </location>
</feature>
<evidence type="ECO:0000256" key="1">
    <source>
        <dbReference type="SAM" id="Coils"/>
    </source>
</evidence>
<evidence type="ECO:0000256" key="2">
    <source>
        <dbReference type="SAM" id="MobiDB-lite"/>
    </source>
</evidence>
<feature type="region of interest" description="Disordered" evidence="2">
    <location>
        <begin position="1"/>
        <end position="21"/>
    </location>
</feature>
<evidence type="ECO:0008006" key="5">
    <source>
        <dbReference type="Google" id="ProtNLM"/>
    </source>
</evidence>
<keyword evidence="1" id="KW-0175">Coiled coil</keyword>
<name>A0AAU9LNC0_9ASTR</name>
<protein>
    <recommendedName>
        <fullName evidence="5">Transposase Tnp1/En/Spm-like domain-containing protein</fullName>
    </recommendedName>
</protein>
<feature type="compositionally biased region" description="Basic and acidic residues" evidence="2">
    <location>
        <begin position="1"/>
        <end position="15"/>
    </location>
</feature>
<evidence type="ECO:0000313" key="4">
    <source>
        <dbReference type="Proteomes" id="UP001157418"/>
    </source>
</evidence>
<dbReference type="Proteomes" id="UP001157418">
    <property type="component" value="Unassembled WGS sequence"/>
</dbReference>
<dbReference type="PANTHER" id="PTHR33018">
    <property type="entry name" value="OS10G0338966 PROTEIN-RELATED"/>
    <property type="match status" value="1"/>
</dbReference>
<dbReference type="PANTHER" id="PTHR33018:SF31">
    <property type="entry name" value="TRANSPOSASE, PTTA_EN_SPM, PLANT"/>
    <property type="match status" value="1"/>
</dbReference>
<dbReference type="AlphaFoldDB" id="A0AAU9LNC0"/>
<organism evidence="3 4">
    <name type="scientific">Lactuca virosa</name>
    <dbReference type="NCBI Taxonomy" id="75947"/>
    <lineage>
        <taxon>Eukaryota</taxon>
        <taxon>Viridiplantae</taxon>
        <taxon>Streptophyta</taxon>
        <taxon>Embryophyta</taxon>
        <taxon>Tracheophyta</taxon>
        <taxon>Spermatophyta</taxon>
        <taxon>Magnoliopsida</taxon>
        <taxon>eudicotyledons</taxon>
        <taxon>Gunneridae</taxon>
        <taxon>Pentapetalae</taxon>
        <taxon>asterids</taxon>
        <taxon>campanulids</taxon>
        <taxon>Asterales</taxon>
        <taxon>Asteraceae</taxon>
        <taxon>Cichorioideae</taxon>
        <taxon>Cichorieae</taxon>
        <taxon>Lactucinae</taxon>
        <taxon>Lactuca</taxon>
    </lineage>
</organism>
<comment type="caution">
    <text evidence="3">The sequence shown here is derived from an EMBL/GenBank/DDBJ whole genome shotgun (WGS) entry which is preliminary data.</text>
</comment>
<sequence length="319" mass="35907">MESDSASDHNEDSKQRGPTTKAKANKVKLVITYNKKGVPVGKEATKLSSFEGLVARTMVPITCESWLEVSEEVREGLWQYVLMQETGKTEEEIDRTLLWKKARELKTGGYESDVKMIVDKIDELQKSGSFGAVTCGTHDVLTEARGTQEQRGRVRGMGKFITPQQYFYLPKNVKYYLEIENERVDKRINKLEDDLEKLKRGVRNVSEAASCQVGGVIEDVEKEPRDESLDNSCLLAVQFAANVVAKGTIMKYSASDENIEVMMETILQGEALIPIPLEEEFIVKGKVVGKHVKKHATPVKKHAPPVKEGCNTFKRRNRK</sequence>
<accession>A0AAU9LNC0</accession>